<dbReference type="Proteomes" id="UP001583280">
    <property type="component" value="Unassembled WGS sequence"/>
</dbReference>
<dbReference type="EMBL" id="JAWDJO010000010">
    <property type="protein sequence ID" value="KAL1900785.1"/>
    <property type="molecule type" value="Genomic_DNA"/>
</dbReference>
<evidence type="ECO:0000256" key="6">
    <source>
        <dbReference type="SAM" id="Coils"/>
    </source>
</evidence>
<sequence>MWDPYASTTQPTPYDPALAASDLFSSLAQPDPGAVASSSGGTEGPGIPALVQTFANAHQNPHTHPNSHPHPHPHSHTHAPSPIHDYTTAQTHATLPLSSFSPGDSTTMGLGAASTSSSSINTGGPSSSPIGSEQFTAEQKRLRNNSASARFRVKKKMQEKQLVQHTMESAEKLTQLQGKAQELERENKWLKNLVLEKSRKKRPEEGR</sequence>
<feature type="compositionally biased region" description="Low complexity" evidence="7">
    <location>
        <begin position="105"/>
        <end position="132"/>
    </location>
</feature>
<evidence type="ECO:0000256" key="1">
    <source>
        <dbReference type="ARBA" id="ARBA00004123"/>
    </source>
</evidence>
<comment type="caution">
    <text evidence="9">The sequence shown here is derived from an EMBL/GenBank/DDBJ whole genome shotgun (WGS) entry which is preliminary data.</text>
</comment>
<keyword evidence="3" id="KW-0238">DNA-binding</keyword>
<feature type="coiled-coil region" evidence="6">
    <location>
        <begin position="166"/>
        <end position="200"/>
    </location>
</feature>
<accession>A0ABR3ZK39</accession>
<evidence type="ECO:0000259" key="8">
    <source>
        <dbReference type="PROSITE" id="PS00036"/>
    </source>
</evidence>
<dbReference type="PROSITE" id="PS00036">
    <property type="entry name" value="BZIP_BASIC"/>
    <property type="match status" value="1"/>
</dbReference>
<keyword evidence="2" id="KW-0805">Transcription regulation</keyword>
<dbReference type="InterPro" id="IPR004827">
    <property type="entry name" value="bZIP"/>
</dbReference>
<evidence type="ECO:0000256" key="2">
    <source>
        <dbReference type="ARBA" id="ARBA00023015"/>
    </source>
</evidence>
<evidence type="ECO:0000256" key="5">
    <source>
        <dbReference type="ARBA" id="ARBA00023242"/>
    </source>
</evidence>
<keyword evidence="5" id="KW-0539">Nucleus</keyword>
<keyword evidence="6" id="KW-0175">Coiled coil</keyword>
<name>A0ABR3ZK39_9PEZI</name>
<evidence type="ECO:0000256" key="4">
    <source>
        <dbReference type="ARBA" id="ARBA00023163"/>
    </source>
</evidence>
<evidence type="ECO:0000256" key="3">
    <source>
        <dbReference type="ARBA" id="ARBA00023125"/>
    </source>
</evidence>
<reference evidence="9 10" key="1">
    <citation type="journal article" date="2024" name="IMA Fungus">
        <title>IMA Genome - F19 : A genome assembly and annotation guide to empower mycologists, including annotated draft genome sequences of Ceratocystis pirilliformis, Diaporthe australafricana, Fusarium ophioides, Paecilomyces lecythidis, and Sporothrix stenoceras.</title>
        <authorList>
            <person name="Aylward J."/>
            <person name="Wilson A.M."/>
            <person name="Visagie C.M."/>
            <person name="Spraker J."/>
            <person name="Barnes I."/>
            <person name="Buitendag C."/>
            <person name="Ceriani C."/>
            <person name="Del Mar Angel L."/>
            <person name="du Plessis D."/>
            <person name="Fuchs T."/>
            <person name="Gasser K."/>
            <person name="Kramer D."/>
            <person name="Li W."/>
            <person name="Munsamy K."/>
            <person name="Piso A."/>
            <person name="Price J.L."/>
            <person name="Sonnekus B."/>
            <person name="Thomas C."/>
            <person name="van der Nest A."/>
            <person name="van Dijk A."/>
            <person name="van Heerden A."/>
            <person name="van Vuuren N."/>
            <person name="Yilmaz N."/>
            <person name="Duong T.A."/>
            <person name="van der Merwe N.A."/>
            <person name="Wingfield M.J."/>
            <person name="Wingfield B.D."/>
        </authorList>
    </citation>
    <scope>NUCLEOTIDE SEQUENCE [LARGE SCALE GENOMIC DNA]</scope>
    <source>
        <strain evidence="9 10">CMW 12675</strain>
    </source>
</reference>
<dbReference type="PANTHER" id="PTHR13044:SF14">
    <property type="entry name" value="CRYPTOCEPHAL, ISOFORM A"/>
    <property type="match status" value="1"/>
</dbReference>
<dbReference type="PANTHER" id="PTHR13044">
    <property type="entry name" value="ACTIVATING TRANSCRIPTION FACTOR ATF 4/5"/>
    <property type="match status" value="1"/>
</dbReference>
<proteinExistence type="predicted"/>
<feature type="region of interest" description="Disordered" evidence="7">
    <location>
        <begin position="23"/>
        <end position="150"/>
    </location>
</feature>
<evidence type="ECO:0000313" key="9">
    <source>
        <dbReference type="EMBL" id="KAL1900785.1"/>
    </source>
</evidence>
<feature type="domain" description="BZIP" evidence="8">
    <location>
        <begin position="140"/>
        <end position="154"/>
    </location>
</feature>
<gene>
    <name evidence="9" type="ORF">Cpir12675_000799</name>
</gene>
<dbReference type="SUPFAM" id="SSF57959">
    <property type="entry name" value="Leucine zipper domain"/>
    <property type="match status" value="1"/>
</dbReference>
<evidence type="ECO:0000256" key="7">
    <source>
        <dbReference type="SAM" id="MobiDB-lite"/>
    </source>
</evidence>
<organism evidence="9 10">
    <name type="scientific">Ceratocystis pirilliformis</name>
    <dbReference type="NCBI Taxonomy" id="259994"/>
    <lineage>
        <taxon>Eukaryota</taxon>
        <taxon>Fungi</taxon>
        <taxon>Dikarya</taxon>
        <taxon>Ascomycota</taxon>
        <taxon>Pezizomycotina</taxon>
        <taxon>Sordariomycetes</taxon>
        <taxon>Hypocreomycetidae</taxon>
        <taxon>Microascales</taxon>
        <taxon>Ceratocystidaceae</taxon>
        <taxon>Ceratocystis</taxon>
    </lineage>
</organism>
<keyword evidence="10" id="KW-1185">Reference proteome</keyword>
<feature type="compositionally biased region" description="Polar residues" evidence="7">
    <location>
        <begin position="87"/>
        <end position="104"/>
    </location>
</feature>
<dbReference type="Pfam" id="PF07716">
    <property type="entry name" value="bZIP_2"/>
    <property type="match status" value="1"/>
</dbReference>
<comment type="subcellular location">
    <subcellularLocation>
        <location evidence="1">Nucleus</location>
    </subcellularLocation>
</comment>
<dbReference type="CDD" id="cd14705">
    <property type="entry name" value="bZIP_Zip1"/>
    <property type="match status" value="1"/>
</dbReference>
<dbReference type="InterPro" id="IPR046347">
    <property type="entry name" value="bZIP_sf"/>
</dbReference>
<dbReference type="Gene3D" id="1.20.5.170">
    <property type="match status" value="1"/>
</dbReference>
<evidence type="ECO:0000313" key="10">
    <source>
        <dbReference type="Proteomes" id="UP001583280"/>
    </source>
</evidence>
<keyword evidence="4" id="KW-0804">Transcription</keyword>
<protein>
    <recommendedName>
        <fullName evidence="8">BZIP domain-containing protein</fullName>
    </recommendedName>
</protein>
<feature type="compositionally biased region" description="Basic residues" evidence="7">
    <location>
        <begin position="65"/>
        <end position="77"/>
    </location>
</feature>